<evidence type="ECO:0000256" key="4">
    <source>
        <dbReference type="PROSITE-ProRule" id="PRU00335"/>
    </source>
</evidence>
<evidence type="ECO:0000256" key="2">
    <source>
        <dbReference type="ARBA" id="ARBA00023125"/>
    </source>
</evidence>
<dbReference type="InterPro" id="IPR009057">
    <property type="entry name" value="Homeodomain-like_sf"/>
</dbReference>
<dbReference type="Gene3D" id="1.10.357.10">
    <property type="entry name" value="Tetracycline Repressor, domain 2"/>
    <property type="match status" value="1"/>
</dbReference>
<evidence type="ECO:0000256" key="1">
    <source>
        <dbReference type="ARBA" id="ARBA00023015"/>
    </source>
</evidence>
<keyword evidence="2 4" id="KW-0238">DNA-binding</keyword>
<dbReference type="EMBL" id="JAOVZQ010000001">
    <property type="protein sequence ID" value="MCY0094424.1"/>
    <property type="molecule type" value="Genomic_DNA"/>
</dbReference>
<feature type="domain" description="HTH tetR-type" evidence="5">
    <location>
        <begin position="7"/>
        <end position="67"/>
    </location>
</feature>
<feature type="DNA-binding region" description="H-T-H motif" evidence="4">
    <location>
        <begin position="30"/>
        <end position="49"/>
    </location>
</feature>
<dbReference type="PANTHER" id="PTHR30055:SF234">
    <property type="entry name" value="HTH-TYPE TRANSCRIPTIONAL REGULATOR BETI"/>
    <property type="match status" value="1"/>
</dbReference>
<reference evidence="6" key="1">
    <citation type="submission" date="2022-10" db="EMBL/GenBank/DDBJ databases">
        <title>Hoeflea sp. J2-29, isolated from marine algae.</title>
        <authorList>
            <person name="Kristyanto S."/>
            <person name="Kim J.M."/>
            <person name="Jeon C.O."/>
        </authorList>
    </citation>
    <scope>NUCLEOTIDE SEQUENCE</scope>
    <source>
        <strain evidence="6">J2-29</strain>
    </source>
</reference>
<dbReference type="InterPro" id="IPR050109">
    <property type="entry name" value="HTH-type_TetR-like_transc_reg"/>
</dbReference>
<sequence length="213" mass="22964">MRDDTRMARQQQIEQAAYAVLETKGYAGASMLAIARQAKASNETLYNWYGDKNGLFAALVVRNAAEVQDLLQQGLQSGRPGLEILRVLGPRLLALLTGPRAVQLNRAAAADPTGELGKVISGRGRETVAPLIGEVLRRAKQDGDLDFGTVEEAVGLYLDLLVGDLQIRRAIGGAPPDEDAISRRADLALDRLLRLNPASTQPTPTCHEKDDKG</sequence>
<keyword evidence="1" id="KW-0805">Transcription regulation</keyword>
<evidence type="ECO:0000313" key="6">
    <source>
        <dbReference type="EMBL" id="MCY0094424.1"/>
    </source>
</evidence>
<evidence type="ECO:0000259" key="5">
    <source>
        <dbReference type="PROSITE" id="PS50977"/>
    </source>
</evidence>
<dbReference type="PROSITE" id="PS50977">
    <property type="entry name" value="HTH_TETR_2"/>
    <property type="match status" value="1"/>
</dbReference>
<organism evidence="6 7">
    <name type="scientific">Hoeflea ulvae</name>
    <dbReference type="NCBI Taxonomy" id="2983764"/>
    <lineage>
        <taxon>Bacteria</taxon>
        <taxon>Pseudomonadati</taxon>
        <taxon>Pseudomonadota</taxon>
        <taxon>Alphaproteobacteria</taxon>
        <taxon>Hyphomicrobiales</taxon>
        <taxon>Rhizobiaceae</taxon>
        <taxon>Hoeflea</taxon>
    </lineage>
</organism>
<dbReference type="Proteomes" id="UP001081283">
    <property type="component" value="Unassembled WGS sequence"/>
</dbReference>
<dbReference type="Pfam" id="PF14246">
    <property type="entry name" value="TetR_C_7"/>
    <property type="match status" value="1"/>
</dbReference>
<accession>A0ABT3YF43</accession>
<comment type="caution">
    <text evidence="6">The sequence shown here is derived from an EMBL/GenBank/DDBJ whole genome shotgun (WGS) entry which is preliminary data.</text>
</comment>
<dbReference type="InterPro" id="IPR039536">
    <property type="entry name" value="TetR_C_Proteobacteria"/>
</dbReference>
<dbReference type="Pfam" id="PF00440">
    <property type="entry name" value="TetR_N"/>
    <property type="match status" value="1"/>
</dbReference>
<dbReference type="RefSeq" id="WP_267612376.1">
    <property type="nucleotide sequence ID" value="NZ_JAOVZQ010000001.1"/>
</dbReference>
<keyword evidence="3" id="KW-0804">Transcription</keyword>
<keyword evidence="7" id="KW-1185">Reference proteome</keyword>
<evidence type="ECO:0000313" key="7">
    <source>
        <dbReference type="Proteomes" id="UP001081283"/>
    </source>
</evidence>
<dbReference type="InterPro" id="IPR036271">
    <property type="entry name" value="Tet_transcr_reg_TetR-rel_C_sf"/>
</dbReference>
<proteinExistence type="predicted"/>
<dbReference type="InterPro" id="IPR001647">
    <property type="entry name" value="HTH_TetR"/>
</dbReference>
<dbReference type="Gene3D" id="1.10.10.60">
    <property type="entry name" value="Homeodomain-like"/>
    <property type="match status" value="1"/>
</dbReference>
<dbReference type="SUPFAM" id="SSF48498">
    <property type="entry name" value="Tetracyclin repressor-like, C-terminal domain"/>
    <property type="match status" value="1"/>
</dbReference>
<evidence type="ECO:0000256" key="3">
    <source>
        <dbReference type="ARBA" id="ARBA00023163"/>
    </source>
</evidence>
<dbReference type="PANTHER" id="PTHR30055">
    <property type="entry name" value="HTH-TYPE TRANSCRIPTIONAL REGULATOR RUTR"/>
    <property type="match status" value="1"/>
</dbReference>
<name>A0ABT3YF43_9HYPH</name>
<gene>
    <name evidence="6" type="ORF">OEG82_10360</name>
</gene>
<dbReference type="SUPFAM" id="SSF46689">
    <property type="entry name" value="Homeodomain-like"/>
    <property type="match status" value="1"/>
</dbReference>
<protein>
    <submittedName>
        <fullName evidence="6">TetR/AcrR family transcriptional regulator</fullName>
    </submittedName>
</protein>